<dbReference type="Proteomes" id="UP001303046">
    <property type="component" value="Unassembled WGS sequence"/>
</dbReference>
<organism evidence="1 2">
    <name type="scientific">Necator americanus</name>
    <name type="common">Human hookworm</name>
    <dbReference type="NCBI Taxonomy" id="51031"/>
    <lineage>
        <taxon>Eukaryota</taxon>
        <taxon>Metazoa</taxon>
        <taxon>Ecdysozoa</taxon>
        <taxon>Nematoda</taxon>
        <taxon>Chromadorea</taxon>
        <taxon>Rhabditida</taxon>
        <taxon>Rhabditina</taxon>
        <taxon>Rhabditomorpha</taxon>
        <taxon>Strongyloidea</taxon>
        <taxon>Ancylostomatidae</taxon>
        <taxon>Bunostominae</taxon>
        <taxon>Necator</taxon>
    </lineage>
</organism>
<gene>
    <name evidence="1" type="primary">Necator_chrIII.g10784</name>
    <name evidence="1" type="ORF">RB195_010019</name>
</gene>
<proteinExistence type="predicted"/>
<evidence type="ECO:0000313" key="2">
    <source>
        <dbReference type="Proteomes" id="UP001303046"/>
    </source>
</evidence>
<evidence type="ECO:0008006" key="3">
    <source>
        <dbReference type="Google" id="ProtNLM"/>
    </source>
</evidence>
<reference evidence="1 2" key="1">
    <citation type="submission" date="2023-08" db="EMBL/GenBank/DDBJ databases">
        <title>A Necator americanus chromosomal reference genome.</title>
        <authorList>
            <person name="Ilik V."/>
            <person name="Petrzelkova K.J."/>
            <person name="Pardy F."/>
            <person name="Fuh T."/>
            <person name="Niatou-Singa F.S."/>
            <person name="Gouil Q."/>
            <person name="Baker L."/>
            <person name="Ritchie M.E."/>
            <person name="Jex A.R."/>
            <person name="Gazzola D."/>
            <person name="Li H."/>
            <person name="Toshio Fujiwara R."/>
            <person name="Zhan B."/>
            <person name="Aroian R.V."/>
            <person name="Pafco B."/>
            <person name="Schwarz E.M."/>
        </authorList>
    </citation>
    <scope>NUCLEOTIDE SEQUENCE [LARGE SCALE GENOMIC DNA]</scope>
    <source>
        <strain evidence="1 2">Aroian</strain>
        <tissue evidence="1">Whole animal</tissue>
    </source>
</reference>
<protein>
    <recommendedName>
        <fullName evidence="3">Reverse transcriptase domain-containing protein</fullName>
    </recommendedName>
</protein>
<dbReference type="EMBL" id="JAVFWL010000003">
    <property type="protein sequence ID" value="KAK6742500.1"/>
    <property type="molecule type" value="Genomic_DNA"/>
</dbReference>
<sequence length="226" mass="25350">MKSDVSNFLSPWETLPESEPPLCIAVRRPESPPRRYEVCSPVHQLDEKAGFHPARSTIDQWFIVRRVIEVWLWYLKFLQLAFLDSEASDSPHRGRIFNELRANGVPGKFIRLIEDINRRTPAGFSSQTKRAPIARPLVDLEYTDDVVTFASKSATLQHVVNYASKLDPVQTALTNASRCGSERREARCTCIRGCARSDVLEIVAGIDVGPLGTPAMDCDSKNPPRS</sequence>
<accession>A0ABR1CYE7</accession>
<evidence type="ECO:0000313" key="1">
    <source>
        <dbReference type="EMBL" id="KAK6742500.1"/>
    </source>
</evidence>
<keyword evidence="2" id="KW-1185">Reference proteome</keyword>
<comment type="caution">
    <text evidence="1">The sequence shown here is derived from an EMBL/GenBank/DDBJ whole genome shotgun (WGS) entry which is preliminary data.</text>
</comment>
<name>A0ABR1CYE7_NECAM</name>